<evidence type="ECO:0000256" key="10">
    <source>
        <dbReference type="ARBA" id="ARBA00023125"/>
    </source>
</evidence>
<comment type="catalytic activity">
    <reaction evidence="12">
        <text>ssDNA + n NTP = ssDNA/pppN(pN)n-1 hybrid + (n-1) diphosphate.</text>
        <dbReference type="EC" id="2.7.7.101"/>
    </reaction>
</comment>
<dbReference type="NCBIfam" id="TIGR01391">
    <property type="entry name" value="dnaG"/>
    <property type="match status" value="1"/>
</dbReference>
<dbReference type="InterPro" id="IPR034151">
    <property type="entry name" value="TOPRIM_DnaG_bac"/>
</dbReference>
<dbReference type="InterPro" id="IPR036977">
    <property type="entry name" value="DNA_primase_Znf_CHC2"/>
</dbReference>
<evidence type="ECO:0000256" key="14">
    <source>
        <dbReference type="PIRSR" id="PIRSR002811-1"/>
    </source>
</evidence>
<comment type="function">
    <text evidence="12 13">RNA polymerase that catalyzes the synthesis of short RNA molecules used as primers for DNA polymerase during DNA replication.</text>
</comment>
<dbReference type="InterPro" id="IPR050219">
    <property type="entry name" value="DnaG_primase"/>
</dbReference>
<evidence type="ECO:0000256" key="4">
    <source>
        <dbReference type="ARBA" id="ARBA00022695"/>
    </source>
</evidence>
<dbReference type="GO" id="GO:0005737">
    <property type="term" value="C:cytoplasm"/>
    <property type="evidence" value="ECO:0007669"/>
    <property type="project" value="TreeGrafter"/>
</dbReference>
<keyword evidence="11 12" id="KW-0804">Transcription</keyword>
<dbReference type="InterPro" id="IPR006295">
    <property type="entry name" value="DNA_primase_DnaG"/>
</dbReference>
<dbReference type="Gene3D" id="3.40.1360.10">
    <property type="match status" value="1"/>
</dbReference>
<dbReference type="HAMAP" id="MF_00974">
    <property type="entry name" value="DNA_primase_DnaG"/>
    <property type="match status" value="1"/>
</dbReference>
<dbReference type="EMBL" id="VBOY01000069">
    <property type="protein sequence ID" value="TMQ65518.1"/>
    <property type="molecule type" value="Genomic_DNA"/>
</dbReference>
<dbReference type="CDD" id="cd03364">
    <property type="entry name" value="TOPRIM_DnaG_primases"/>
    <property type="match status" value="1"/>
</dbReference>
<dbReference type="InterPro" id="IPR013264">
    <property type="entry name" value="DNAG_N"/>
</dbReference>
<dbReference type="InterPro" id="IPR006171">
    <property type="entry name" value="TOPRIM_dom"/>
</dbReference>
<feature type="domain" description="Toprim" evidence="15">
    <location>
        <begin position="261"/>
        <end position="342"/>
    </location>
</feature>
<protein>
    <recommendedName>
        <fullName evidence="12 13">DNA primase</fullName>
        <ecNumber evidence="12">2.7.7.101</ecNumber>
    </recommendedName>
</protein>
<dbReference type="Pfam" id="PF08275">
    <property type="entry name" value="DNAG_N"/>
    <property type="match status" value="1"/>
</dbReference>
<keyword evidence="2 12" id="KW-0639">Primosome</keyword>
<comment type="domain">
    <text evidence="12">Contains an N-terminal zinc-binding domain, a central core domain that contains the primase activity, and a C-terminal DnaB-binding domain.</text>
</comment>
<sequence>MTVSPKGRPRGADDWVERVRAATDIVELVGQAVSLKRSGKSWIGLCPFHGEKTPSFSVSPERQLYHCYGCKAGGDVFKFVQETEKVGFLEAAELLSRRAGIPVPERRPGEGGLRVALLEVLEQAAQAYARWLEDPERGRAARDLLEARGVHAETVREFRLGLAPEGWEHVSRLTPRLSEDLLVSAGLAVRREAGRSGVYDRFRNRLIIPLIAPGGTVVGFGARALGDETPKYLNSPETAVYRKSSFLFGLEQARRDAGSDGELVVVEGYFDAIALHQVGRRNTVATSGTALTTEHARTLRRLAPRVALTYDGDQAGREAMMRSLGILLKEGLDVVVVDLPEGIDPDALVRARGLAGWSEARAAAYDPVEFVQRHALRGGPGGRDPREMALQAVVRLASQVSDPLRSRLLLERAAEVFGIGEGVLERAVRMKRTGAGIEGPVGAAVREQRRSERGPERLLLQGLLHAPDALASVRDSVGPEDFHDAADRALALWLWNARPGLPDDEPAASLARELVLGGSGRLDWAAEVAGACRRLRARRLREQLRERRNQLGKTGEDEEAARLMQEIDEIARSLSELSA</sequence>
<comment type="cofactor">
    <cofactor evidence="12 13 14">
        <name>Zn(2+)</name>
        <dbReference type="ChEBI" id="CHEBI:29105"/>
    </cofactor>
    <text evidence="12 13 14">Binds 1 zinc ion per monomer.</text>
</comment>
<evidence type="ECO:0000256" key="8">
    <source>
        <dbReference type="ARBA" id="ARBA00022833"/>
    </source>
</evidence>
<dbReference type="Pfam" id="PF13155">
    <property type="entry name" value="Toprim_2"/>
    <property type="match status" value="1"/>
</dbReference>
<dbReference type="GO" id="GO:0000428">
    <property type="term" value="C:DNA-directed RNA polymerase complex"/>
    <property type="evidence" value="ECO:0007669"/>
    <property type="project" value="UniProtKB-KW"/>
</dbReference>
<dbReference type="PROSITE" id="PS50880">
    <property type="entry name" value="TOPRIM"/>
    <property type="match status" value="1"/>
</dbReference>
<name>A0A538TPI8_UNCEI</name>
<keyword evidence="9" id="KW-0460">Magnesium</keyword>
<dbReference type="InterPro" id="IPR030846">
    <property type="entry name" value="DnaG_bac"/>
</dbReference>
<dbReference type="GO" id="GO:0006269">
    <property type="term" value="P:DNA replication, synthesis of primer"/>
    <property type="evidence" value="ECO:0007669"/>
    <property type="project" value="UniProtKB-UniRule"/>
</dbReference>
<dbReference type="PANTHER" id="PTHR30313">
    <property type="entry name" value="DNA PRIMASE"/>
    <property type="match status" value="1"/>
</dbReference>
<evidence type="ECO:0000256" key="12">
    <source>
        <dbReference type="HAMAP-Rule" id="MF_00974"/>
    </source>
</evidence>
<dbReference type="PIRSF" id="PIRSF002811">
    <property type="entry name" value="DnaG"/>
    <property type="match status" value="1"/>
</dbReference>
<dbReference type="Gene3D" id="3.90.980.10">
    <property type="entry name" value="DNA primase, catalytic core, N-terminal domain"/>
    <property type="match status" value="1"/>
</dbReference>
<dbReference type="Proteomes" id="UP000316609">
    <property type="component" value="Unassembled WGS sequence"/>
</dbReference>
<keyword evidence="10 12" id="KW-0238">DNA-binding</keyword>
<dbReference type="SUPFAM" id="SSF56731">
    <property type="entry name" value="DNA primase core"/>
    <property type="match status" value="1"/>
</dbReference>
<keyword evidence="7 12" id="KW-0863">Zinc-finger</keyword>
<dbReference type="SMART" id="SM00493">
    <property type="entry name" value="TOPRIM"/>
    <property type="match status" value="1"/>
</dbReference>
<gene>
    <name evidence="12 16" type="primary">dnaG</name>
    <name evidence="16" type="ORF">E6K78_07395</name>
</gene>
<dbReference type="EC" id="2.7.7.101" evidence="12"/>
<keyword evidence="5 12" id="KW-0235">DNA replication</keyword>
<evidence type="ECO:0000256" key="3">
    <source>
        <dbReference type="ARBA" id="ARBA00022679"/>
    </source>
</evidence>
<dbReference type="GO" id="GO:0008270">
    <property type="term" value="F:zinc ion binding"/>
    <property type="evidence" value="ECO:0007669"/>
    <property type="project" value="UniProtKB-UniRule"/>
</dbReference>
<accession>A0A538TPI8</accession>
<proteinExistence type="inferred from homology"/>
<keyword evidence="4 12" id="KW-0548">Nucleotidyltransferase</keyword>
<dbReference type="GO" id="GO:1990077">
    <property type="term" value="C:primosome complex"/>
    <property type="evidence" value="ECO:0007669"/>
    <property type="project" value="UniProtKB-KW"/>
</dbReference>
<keyword evidence="3 12" id="KW-0808">Transferase</keyword>
<dbReference type="SMART" id="SM00400">
    <property type="entry name" value="ZnF_CHCC"/>
    <property type="match status" value="1"/>
</dbReference>
<dbReference type="Pfam" id="PF01807">
    <property type="entry name" value="Zn_ribbon_DnaG"/>
    <property type="match status" value="1"/>
</dbReference>
<evidence type="ECO:0000259" key="15">
    <source>
        <dbReference type="PROSITE" id="PS50880"/>
    </source>
</evidence>
<evidence type="ECO:0000256" key="9">
    <source>
        <dbReference type="ARBA" id="ARBA00022842"/>
    </source>
</evidence>
<dbReference type="GO" id="GO:0003677">
    <property type="term" value="F:DNA binding"/>
    <property type="evidence" value="ECO:0007669"/>
    <property type="project" value="UniProtKB-KW"/>
</dbReference>
<evidence type="ECO:0000256" key="13">
    <source>
        <dbReference type="PIRNR" id="PIRNR002811"/>
    </source>
</evidence>
<dbReference type="FunFam" id="3.90.580.10:FF:000001">
    <property type="entry name" value="DNA primase"/>
    <property type="match status" value="1"/>
</dbReference>
<evidence type="ECO:0000313" key="17">
    <source>
        <dbReference type="Proteomes" id="UP000316609"/>
    </source>
</evidence>
<dbReference type="Gene3D" id="3.90.580.10">
    <property type="entry name" value="Zinc finger, CHC2-type domain"/>
    <property type="match status" value="1"/>
</dbReference>
<dbReference type="AlphaFoldDB" id="A0A538TPI8"/>
<dbReference type="GO" id="GO:0003899">
    <property type="term" value="F:DNA-directed RNA polymerase activity"/>
    <property type="evidence" value="ECO:0007669"/>
    <property type="project" value="UniProtKB-UniRule"/>
</dbReference>
<evidence type="ECO:0000256" key="5">
    <source>
        <dbReference type="ARBA" id="ARBA00022705"/>
    </source>
</evidence>
<dbReference type="InterPro" id="IPR037068">
    <property type="entry name" value="DNA_primase_core_N_sf"/>
</dbReference>
<keyword evidence="1 12" id="KW-0240">DNA-directed RNA polymerase</keyword>
<evidence type="ECO:0000256" key="2">
    <source>
        <dbReference type="ARBA" id="ARBA00022515"/>
    </source>
</evidence>
<evidence type="ECO:0000256" key="1">
    <source>
        <dbReference type="ARBA" id="ARBA00022478"/>
    </source>
</evidence>
<evidence type="ECO:0000256" key="7">
    <source>
        <dbReference type="ARBA" id="ARBA00022771"/>
    </source>
</evidence>
<keyword evidence="8 12" id="KW-0862">Zinc</keyword>
<evidence type="ECO:0000313" key="16">
    <source>
        <dbReference type="EMBL" id="TMQ65518.1"/>
    </source>
</evidence>
<keyword evidence="6 12" id="KW-0479">Metal-binding</keyword>
<dbReference type="PANTHER" id="PTHR30313:SF2">
    <property type="entry name" value="DNA PRIMASE"/>
    <property type="match status" value="1"/>
</dbReference>
<reference evidence="16 17" key="1">
    <citation type="journal article" date="2019" name="Nat. Microbiol.">
        <title>Mediterranean grassland soil C-N compound turnover is dependent on rainfall and depth, and is mediated by genomically divergent microorganisms.</title>
        <authorList>
            <person name="Diamond S."/>
            <person name="Andeer P.F."/>
            <person name="Li Z."/>
            <person name="Crits-Christoph A."/>
            <person name="Burstein D."/>
            <person name="Anantharaman K."/>
            <person name="Lane K.R."/>
            <person name="Thomas B.C."/>
            <person name="Pan C."/>
            <person name="Northen T.R."/>
            <person name="Banfield J.F."/>
        </authorList>
    </citation>
    <scope>NUCLEOTIDE SEQUENCE [LARGE SCALE GENOMIC DNA]</scope>
    <source>
        <strain evidence="16">WS_8</strain>
    </source>
</reference>
<dbReference type="InterPro" id="IPR002694">
    <property type="entry name" value="Znf_CHC2"/>
</dbReference>
<comment type="similarity">
    <text evidence="12 13">Belongs to the DnaG primase family.</text>
</comment>
<comment type="subunit">
    <text evidence="12">Monomer. Interacts with DnaB.</text>
</comment>
<evidence type="ECO:0000256" key="11">
    <source>
        <dbReference type="ARBA" id="ARBA00023163"/>
    </source>
</evidence>
<organism evidence="16 17">
    <name type="scientific">Eiseniibacteriota bacterium</name>
    <dbReference type="NCBI Taxonomy" id="2212470"/>
    <lineage>
        <taxon>Bacteria</taxon>
        <taxon>Candidatus Eiseniibacteriota</taxon>
    </lineage>
</organism>
<dbReference type="SUPFAM" id="SSF57783">
    <property type="entry name" value="Zinc beta-ribbon"/>
    <property type="match status" value="1"/>
</dbReference>
<comment type="caution">
    <text evidence="16">The sequence shown here is derived from an EMBL/GenBank/DDBJ whole genome shotgun (WGS) entry which is preliminary data.</text>
</comment>
<evidence type="ECO:0000256" key="6">
    <source>
        <dbReference type="ARBA" id="ARBA00022723"/>
    </source>
</evidence>
<feature type="zinc finger region" description="CHC2-type" evidence="12 14">
    <location>
        <begin position="46"/>
        <end position="70"/>
    </location>
</feature>